<name>A0ABR5TLG9_9BACL</name>
<dbReference type="Proteomes" id="UP000070467">
    <property type="component" value="Unassembled WGS sequence"/>
</dbReference>
<proteinExistence type="predicted"/>
<dbReference type="Pfam" id="PF01026">
    <property type="entry name" value="TatD_DNase"/>
    <property type="match status" value="1"/>
</dbReference>
<evidence type="ECO:0000313" key="4">
    <source>
        <dbReference type="Proteomes" id="UP000070467"/>
    </source>
</evidence>
<evidence type="ECO:0000256" key="2">
    <source>
        <dbReference type="ARBA" id="ARBA00022801"/>
    </source>
</evidence>
<dbReference type="NCBIfam" id="TIGR00010">
    <property type="entry name" value="YchF/TatD family DNA exonuclease"/>
    <property type="match status" value="1"/>
</dbReference>
<dbReference type="EMBL" id="LSDB01000036">
    <property type="protein sequence ID" value="KXB57694.1"/>
    <property type="molecule type" value="Genomic_DNA"/>
</dbReference>
<evidence type="ECO:0000256" key="1">
    <source>
        <dbReference type="ARBA" id="ARBA00022723"/>
    </source>
</evidence>
<sequence>MLFDTHSHFNDEAFNEDLPEVMDRARKAGVRLLNIVGFDIPTIKRALEIVDLYDEMYLTVGFHPVEAIDFTDEIYNMIKDIALNHKKLVAIGEIGLDYHWDKSPKEIQKEVFRKQIRLAKEVKKPIVIHTRDAIKDTMDILKEEKANEVGVIMHCFSGSVEIMEMVIKEGYYISLGGTVTFKNAKTPKEVAKKCPLDKLLIETDCPYLAPTPYRGKRNESSYVKYVAEQIANLKNLTYEEVATATFNNACRILKIKEKER</sequence>
<dbReference type="GO" id="GO:0016787">
    <property type="term" value="F:hydrolase activity"/>
    <property type="evidence" value="ECO:0007669"/>
    <property type="project" value="UniProtKB-KW"/>
</dbReference>
<reference evidence="3 4" key="1">
    <citation type="submission" date="2016-01" db="EMBL/GenBank/DDBJ databases">
        <authorList>
            <person name="Mitreva M."/>
            <person name="Pepin K.H."/>
            <person name="Mihindukulasuriya K.A."/>
            <person name="Fulton R."/>
            <person name="Fronick C."/>
            <person name="O'Laughlin M."/>
            <person name="Miner T."/>
            <person name="Herter B."/>
            <person name="Rosa B.A."/>
            <person name="Cordes M."/>
            <person name="Tomlinson C."/>
            <person name="Wollam A."/>
            <person name="Palsikar V.B."/>
            <person name="Mardis E.R."/>
            <person name="Wilson R.K."/>
        </authorList>
    </citation>
    <scope>NUCLEOTIDE SEQUENCE [LARGE SCALE GENOMIC DNA]</scope>
    <source>
        <strain evidence="3 4">KA00071</strain>
    </source>
</reference>
<keyword evidence="2 3" id="KW-0378">Hydrolase</keyword>
<dbReference type="SUPFAM" id="SSF51556">
    <property type="entry name" value="Metallo-dependent hydrolases"/>
    <property type="match status" value="1"/>
</dbReference>
<dbReference type="PANTHER" id="PTHR46124:SF2">
    <property type="entry name" value="D-AMINOACYL-TRNA DEACYLASE"/>
    <property type="match status" value="1"/>
</dbReference>
<protein>
    <submittedName>
        <fullName evidence="3">Hydrolase, TatD family</fullName>
    </submittedName>
</protein>
<dbReference type="PIRSF" id="PIRSF005902">
    <property type="entry name" value="DNase_TatD"/>
    <property type="match status" value="1"/>
</dbReference>
<comment type="caution">
    <text evidence="3">The sequence shown here is derived from an EMBL/GenBank/DDBJ whole genome shotgun (WGS) entry which is preliminary data.</text>
</comment>
<dbReference type="InterPro" id="IPR032466">
    <property type="entry name" value="Metal_Hydrolase"/>
</dbReference>
<dbReference type="PROSITE" id="PS01137">
    <property type="entry name" value="TATD_1"/>
    <property type="match status" value="1"/>
</dbReference>
<dbReference type="RefSeq" id="WP_066130300.1">
    <property type="nucleotide sequence ID" value="NZ_KQ959886.1"/>
</dbReference>
<dbReference type="InterPro" id="IPR015991">
    <property type="entry name" value="TatD/YcfH-like"/>
</dbReference>
<keyword evidence="1" id="KW-0479">Metal-binding</keyword>
<evidence type="ECO:0000313" key="3">
    <source>
        <dbReference type="EMBL" id="KXB57694.1"/>
    </source>
</evidence>
<gene>
    <name evidence="3" type="ORF">HMPREF1871_00814</name>
</gene>
<dbReference type="Gene3D" id="3.20.20.140">
    <property type="entry name" value="Metal-dependent hydrolases"/>
    <property type="match status" value="1"/>
</dbReference>
<dbReference type="InterPro" id="IPR018228">
    <property type="entry name" value="DNase_TatD-rel_CS"/>
</dbReference>
<dbReference type="InterPro" id="IPR001130">
    <property type="entry name" value="TatD-like"/>
</dbReference>
<accession>A0ABR5TLG9</accession>
<organism evidence="3 4">
    <name type="scientific">Gemelliphila asaccharolytica</name>
    <dbReference type="NCBI Taxonomy" id="502393"/>
    <lineage>
        <taxon>Bacteria</taxon>
        <taxon>Bacillati</taxon>
        <taxon>Bacillota</taxon>
        <taxon>Bacilli</taxon>
        <taxon>Bacillales</taxon>
        <taxon>Gemellaceae</taxon>
        <taxon>Gemelliphila</taxon>
    </lineage>
</organism>
<dbReference type="CDD" id="cd01310">
    <property type="entry name" value="TatD_DNAse"/>
    <property type="match status" value="1"/>
</dbReference>
<dbReference type="PANTHER" id="PTHR46124">
    <property type="entry name" value="D-AMINOACYL-TRNA DEACYLASE"/>
    <property type="match status" value="1"/>
</dbReference>
<keyword evidence="4" id="KW-1185">Reference proteome</keyword>